<proteinExistence type="predicted"/>
<accession>A0A0K2VBY6</accession>
<dbReference type="AlphaFoldDB" id="A0A0K2VBY6"/>
<name>A0A0K2VBY6_LEPSM</name>
<evidence type="ECO:0000313" key="1">
    <source>
        <dbReference type="EMBL" id="CDW48004.1"/>
    </source>
</evidence>
<dbReference type="EMBL" id="HACA01030644">
    <property type="protein sequence ID" value="CDW48005.1"/>
    <property type="molecule type" value="Transcribed_RNA"/>
</dbReference>
<reference evidence="1" key="1">
    <citation type="submission" date="2014-05" db="EMBL/GenBank/DDBJ databases">
        <authorList>
            <person name="Chronopoulou M."/>
        </authorList>
    </citation>
    <scope>NUCLEOTIDE SEQUENCE</scope>
    <source>
        <tissue evidence="1">Whole organism</tissue>
    </source>
</reference>
<dbReference type="EMBL" id="HACA01030643">
    <property type="protein sequence ID" value="CDW48004.1"/>
    <property type="molecule type" value="Transcribed_RNA"/>
</dbReference>
<feature type="non-terminal residue" evidence="1">
    <location>
        <position position="1"/>
    </location>
</feature>
<organism evidence="1">
    <name type="scientific">Lepeophtheirus salmonis</name>
    <name type="common">Salmon louse</name>
    <name type="synonym">Caligus salmonis</name>
    <dbReference type="NCBI Taxonomy" id="72036"/>
    <lineage>
        <taxon>Eukaryota</taxon>
        <taxon>Metazoa</taxon>
        <taxon>Ecdysozoa</taxon>
        <taxon>Arthropoda</taxon>
        <taxon>Crustacea</taxon>
        <taxon>Multicrustacea</taxon>
        <taxon>Hexanauplia</taxon>
        <taxon>Copepoda</taxon>
        <taxon>Siphonostomatoida</taxon>
        <taxon>Caligidae</taxon>
        <taxon>Lepeophtheirus</taxon>
    </lineage>
</organism>
<protein>
    <submittedName>
        <fullName evidence="1">Uncharacterized protein</fullName>
    </submittedName>
</protein>
<sequence length="60" mass="7183">VVEFEAKNFYKNFKLSFLFAFESENHSSLYTFSSDTFLLKGNSLFTKREARDLHQKHHLH</sequence>